<keyword evidence="6" id="KW-0256">Endoplasmic reticulum</keyword>
<evidence type="ECO:0000256" key="9">
    <source>
        <dbReference type="ARBA" id="ARBA00023180"/>
    </source>
</evidence>
<evidence type="ECO:0000256" key="6">
    <source>
        <dbReference type="ARBA" id="ARBA00022824"/>
    </source>
</evidence>
<comment type="pathway">
    <text evidence="2">Glycolipid biosynthesis; glycosylphosphatidylinositol-anchor biosynthesis.</text>
</comment>
<dbReference type="GeneID" id="18765188"/>
<dbReference type="OMA" id="AEHKYAV"/>
<evidence type="ECO:0000256" key="4">
    <source>
        <dbReference type="ARBA" id="ARBA00022502"/>
    </source>
</evidence>
<dbReference type="Pfam" id="PF10510">
    <property type="entry name" value="PIG-S"/>
    <property type="match status" value="1"/>
</dbReference>
<evidence type="ECO:0000256" key="10">
    <source>
        <dbReference type="SAM" id="MobiDB-lite"/>
    </source>
</evidence>
<evidence type="ECO:0000256" key="2">
    <source>
        <dbReference type="ARBA" id="ARBA00004687"/>
    </source>
</evidence>
<dbReference type="GO" id="GO:0006506">
    <property type="term" value="P:GPI anchor biosynthetic process"/>
    <property type="evidence" value="ECO:0007669"/>
    <property type="project" value="UniProtKB-UniPathway"/>
</dbReference>
<comment type="subcellular location">
    <subcellularLocation>
        <location evidence="1">Endoplasmic reticulum membrane</location>
        <topology evidence="1">Multi-pass membrane protein</topology>
    </subcellularLocation>
</comment>
<name>K1XJV9_MARBU</name>
<gene>
    <name evidence="12" type="ORF">MBM_09253</name>
</gene>
<dbReference type="GO" id="GO:0042765">
    <property type="term" value="C:GPI-anchor transamidase complex"/>
    <property type="evidence" value="ECO:0007669"/>
    <property type="project" value="InterPro"/>
</dbReference>
<feature type="transmembrane region" description="Helical" evidence="11">
    <location>
        <begin position="52"/>
        <end position="71"/>
    </location>
</feature>
<comment type="similarity">
    <text evidence="3">Belongs to the PIGS family.</text>
</comment>
<evidence type="ECO:0000256" key="11">
    <source>
        <dbReference type="SAM" id="Phobius"/>
    </source>
</evidence>
<dbReference type="AlphaFoldDB" id="K1XJV9"/>
<sequence length="562" mass="60637">MSTASHPLADTKAGLEGDGGANSDLAPANAVGVAPRKKEAPPESAESIRLRIWVIASFWAIVIFVGLPIWWKTTMIHRENLPLDQMMDWADGRACRPVFPLRISVEADSLQDHEKQHLLRTTQHALDDLNDFSAHHLRLQLSPSIGVNATVATTGVSTGRSEEEVALTIRVVPGAATRADLQPYSPVLDIHYTPNQIPSVSSSSSPLGSYIADTLRGLFAEEQGMIAYLLSTSSAPPERSPKALAPEIAESLAKWRTRSMKYSRTYHLTFSLFTPTAIPSSWDIEAALEEHMQPLLESLSSISNFTIDTQVQLYATPGVSGSVLKKEDLSGFINAAEWPLSPSIGGAPTVNFIVYVGDMEVEGGGKSWLIPQWGGVVIQSDISDLRPAMLIFSNQLMSLLGAPESGSLPVRLMTLVRVRSAGLLLKASGTMGSLARLSLALPGISIPRSVADGVYTTIGHLRKACDGLGGKEGLENARIAEEAAEKAFFEKSMVGQVYFPDEHKVAVYLPLLGPVAVPLVMGAMKELKAWSKRRRGIEVVLPNAEEPNVIFGHEGFLNVPGD</sequence>
<reference evidence="12 13" key="1">
    <citation type="journal article" date="2012" name="BMC Genomics">
        <title>Sequencing the genome of Marssonina brunnea reveals fungus-poplar co-evolution.</title>
        <authorList>
            <person name="Zhu S."/>
            <person name="Cao Y.-Z."/>
            <person name="Jiang C."/>
            <person name="Tan B.-Y."/>
            <person name="Wang Z."/>
            <person name="Feng S."/>
            <person name="Zhang L."/>
            <person name="Su X.-H."/>
            <person name="Brejova B."/>
            <person name="Vinar T."/>
            <person name="Xu M."/>
            <person name="Wang M.-X."/>
            <person name="Zhang S.-G."/>
            <person name="Huang M.-R."/>
            <person name="Wu R."/>
            <person name="Zhou Y."/>
        </authorList>
    </citation>
    <scope>NUCLEOTIDE SEQUENCE [LARGE SCALE GENOMIC DNA]</scope>
    <source>
        <strain evidence="12 13">MB_m1</strain>
    </source>
</reference>
<dbReference type="FunCoup" id="K1XJV9">
    <property type="interactions" value="743"/>
</dbReference>
<evidence type="ECO:0000256" key="3">
    <source>
        <dbReference type="ARBA" id="ARBA00005316"/>
    </source>
</evidence>
<accession>K1XJV9</accession>
<dbReference type="STRING" id="1072389.K1XJV9"/>
<dbReference type="OrthoDB" id="28748at2759"/>
<feature type="region of interest" description="Disordered" evidence="10">
    <location>
        <begin position="1"/>
        <end position="40"/>
    </location>
</feature>
<dbReference type="PANTHER" id="PTHR21072:SF13">
    <property type="entry name" value="GPI TRANSAMIDASE COMPONENT PIG-S"/>
    <property type="match status" value="1"/>
</dbReference>
<protein>
    <submittedName>
        <fullName evidence="12">Phosphatidylinositol-glycan biosynthesis class S protein</fullName>
    </submittedName>
</protein>
<evidence type="ECO:0000256" key="5">
    <source>
        <dbReference type="ARBA" id="ARBA00022692"/>
    </source>
</evidence>
<keyword evidence="5 11" id="KW-0812">Transmembrane</keyword>
<keyword evidence="4" id="KW-0337">GPI-anchor biosynthesis</keyword>
<organism evidence="12 13">
    <name type="scientific">Marssonina brunnea f. sp. multigermtubi (strain MB_m1)</name>
    <name type="common">Marssonina leaf spot fungus</name>
    <dbReference type="NCBI Taxonomy" id="1072389"/>
    <lineage>
        <taxon>Eukaryota</taxon>
        <taxon>Fungi</taxon>
        <taxon>Dikarya</taxon>
        <taxon>Ascomycota</taxon>
        <taxon>Pezizomycotina</taxon>
        <taxon>Leotiomycetes</taxon>
        <taxon>Helotiales</taxon>
        <taxon>Drepanopezizaceae</taxon>
        <taxon>Drepanopeziza</taxon>
    </lineage>
</organism>
<dbReference type="EMBL" id="JH921455">
    <property type="protein sequence ID" value="EKD12684.1"/>
    <property type="molecule type" value="Genomic_DNA"/>
</dbReference>
<evidence type="ECO:0000256" key="8">
    <source>
        <dbReference type="ARBA" id="ARBA00023136"/>
    </source>
</evidence>
<keyword evidence="13" id="KW-1185">Reference proteome</keyword>
<dbReference type="RefSeq" id="XP_007297142.1">
    <property type="nucleotide sequence ID" value="XM_007297080.1"/>
</dbReference>
<keyword evidence="7 11" id="KW-1133">Transmembrane helix</keyword>
<dbReference type="UniPathway" id="UPA00196"/>
<dbReference type="InParanoid" id="K1XJV9"/>
<dbReference type="PANTHER" id="PTHR21072">
    <property type="entry name" value="GPI TRANSAMIDASE COMPONENT PIG-S"/>
    <property type="match status" value="1"/>
</dbReference>
<dbReference type="Proteomes" id="UP000006753">
    <property type="component" value="Unassembled WGS sequence"/>
</dbReference>
<keyword evidence="9" id="KW-0325">Glycoprotein</keyword>
<evidence type="ECO:0000313" key="13">
    <source>
        <dbReference type="Proteomes" id="UP000006753"/>
    </source>
</evidence>
<keyword evidence="8 11" id="KW-0472">Membrane</keyword>
<dbReference type="KEGG" id="mbe:MBM_09253"/>
<proteinExistence type="inferred from homology"/>
<dbReference type="InterPro" id="IPR019540">
    <property type="entry name" value="PtdIno-glycan_biosynth_class_S"/>
</dbReference>
<evidence type="ECO:0000256" key="1">
    <source>
        <dbReference type="ARBA" id="ARBA00004477"/>
    </source>
</evidence>
<evidence type="ECO:0000256" key="7">
    <source>
        <dbReference type="ARBA" id="ARBA00022989"/>
    </source>
</evidence>
<evidence type="ECO:0000313" key="12">
    <source>
        <dbReference type="EMBL" id="EKD12684.1"/>
    </source>
</evidence>
<dbReference type="GO" id="GO:0016255">
    <property type="term" value="P:attachment of GPI anchor to protein"/>
    <property type="evidence" value="ECO:0007669"/>
    <property type="project" value="InterPro"/>
</dbReference>
<dbReference type="eggNOG" id="KOG2459">
    <property type="taxonomic scope" value="Eukaryota"/>
</dbReference>
<dbReference type="HOGENOM" id="CLU_010026_1_0_1"/>